<evidence type="ECO:0000313" key="5">
    <source>
        <dbReference type="Proteomes" id="UP001519289"/>
    </source>
</evidence>
<reference evidence="4 5" key="1">
    <citation type="submission" date="2021-03" db="EMBL/GenBank/DDBJ databases">
        <title>Genomic Encyclopedia of Type Strains, Phase IV (KMG-IV): sequencing the most valuable type-strain genomes for metagenomic binning, comparative biology and taxonomic classification.</title>
        <authorList>
            <person name="Goeker M."/>
        </authorList>
    </citation>
    <scope>NUCLEOTIDE SEQUENCE [LARGE SCALE GENOMIC DNA]</scope>
    <source>
        <strain evidence="4 5">DSM 27138</strain>
    </source>
</reference>
<keyword evidence="2" id="KW-0732">Signal</keyword>
<feature type="signal peptide" evidence="2">
    <location>
        <begin position="1"/>
        <end position="28"/>
    </location>
</feature>
<evidence type="ECO:0000256" key="2">
    <source>
        <dbReference type="SAM" id="SignalP"/>
    </source>
</evidence>
<gene>
    <name evidence="4" type="ORF">J2Z79_000716</name>
</gene>
<sequence>MRTHRSVRLLPAVLAVLMILAACSRAPAPRTSPDDGRQDGGTANGSGFGALVLAAPPDLPLPALGGVEVLRTDQPAAALARGEADAAVVDGEPPPVYASFPLTAREHVILQGWLDEPMALTLDEARALLPTLGSPGEPGRGALAAGRLADLHPGWRAVPVDGVVPTPQTVRSGEYPLADRLFLAYRPEAADRVAPLREPLQTGLDNGAGGSSQAGQAGGIQGDWISLSVAGDLMLARGVARAMRENGTLYPILKVMDHLSAADLAFANLESPIGVKGSPLPGKQIWFRAAPEAVEVLKAAGLDGVTVANNHIMDYDEENFLETLDLLAEAGIPWTGGGRNLAEARRPLVLEARGVRVAFLGYSEFADLFFDWDYPRSFAATEDRPGVPAIREDWLAEDIRAARAVADVVAVALHWGVEFTNYPIEEQQRLARYMVDQGADLVLGYHPHAIQGFEIYGGRVIAYSLGNFVMDRQDTDLARESMILDFLVGPDGVKQVEVRPVWIEAEQPYLLEGDEAARLRAKMQEISGW</sequence>
<dbReference type="SUPFAM" id="SSF56300">
    <property type="entry name" value="Metallo-dependent phosphatases"/>
    <property type="match status" value="1"/>
</dbReference>
<comment type="caution">
    <text evidence="4">The sequence shown here is derived from an EMBL/GenBank/DDBJ whole genome shotgun (WGS) entry which is preliminary data.</text>
</comment>
<proteinExistence type="inferred from homology"/>
<dbReference type="CDD" id="cd07381">
    <property type="entry name" value="MPP_CapA"/>
    <property type="match status" value="1"/>
</dbReference>
<accession>A0ABS4JP79</accession>
<feature type="chain" id="PRO_5045756884" evidence="2">
    <location>
        <begin position="29"/>
        <end position="529"/>
    </location>
</feature>
<dbReference type="PANTHER" id="PTHR33393">
    <property type="entry name" value="POLYGLUTAMINE SYNTHESIS ACCESSORY PROTEIN RV0574C-RELATED"/>
    <property type="match status" value="1"/>
</dbReference>
<name>A0ABS4JP79_9FIRM</name>
<protein>
    <submittedName>
        <fullName evidence="4">Poly-gamma-glutamate synthesis protein (Capsule biosynthesis protein)</fullName>
    </submittedName>
</protein>
<dbReference type="Gene3D" id="3.40.190.10">
    <property type="entry name" value="Periplasmic binding protein-like II"/>
    <property type="match status" value="2"/>
</dbReference>
<dbReference type="RefSeq" id="WP_209465482.1">
    <property type="nucleotide sequence ID" value="NZ_JAGGLG010000004.1"/>
</dbReference>
<evidence type="ECO:0000313" key="4">
    <source>
        <dbReference type="EMBL" id="MBP2017333.1"/>
    </source>
</evidence>
<comment type="similarity">
    <text evidence="1">Belongs to the CapA family.</text>
</comment>
<keyword evidence="5" id="KW-1185">Reference proteome</keyword>
<dbReference type="PANTHER" id="PTHR33393:SF13">
    <property type="entry name" value="PGA BIOSYNTHESIS PROTEIN CAPA"/>
    <property type="match status" value="1"/>
</dbReference>
<dbReference type="Pfam" id="PF09587">
    <property type="entry name" value="PGA_cap"/>
    <property type="match status" value="1"/>
</dbReference>
<evidence type="ECO:0000256" key="1">
    <source>
        <dbReference type="ARBA" id="ARBA00005662"/>
    </source>
</evidence>
<dbReference type="EMBL" id="JAGGLG010000004">
    <property type="protein sequence ID" value="MBP2017333.1"/>
    <property type="molecule type" value="Genomic_DNA"/>
</dbReference>
<dbReference type="InterPro" id="IPR019079">
    <property type="entry name" value="Capsule_synth_CapA"/>
</dbReference>
<organism evidence="4 5">
    <name type="scientific">Symbiobacterium terraclitae</name>
    <dbReference type="NCBI Taxonomy" id="557451"/>
    <lineage>
        <taxon>Bacteria</taxon>
        <taxon>Bacillati</taxon>
        <taxon>Bacillota</taxon>
        <taxon>Clostridia</taxon>
        <taxon>Eubacteriales</taxon>
        <taxon>Symbiobacteriaceae</taxon>
        <taxon>Symbiobacterium</taxon>
    </lineage>
</organism>
<dbReference type="PROSITE" id="PS51257">
    <property type="entry name" value="PROKAR_LIPOPROTEIN"/>
    <property type="match status" value="1"/>
</dbReference>
<feature type="domain" description="Capsule synthesis protein CapA" evidence="3">
    <location>
        <begin position="226"/>
        <end position="472"/>
    </location>
</feature>
<dbReference type="SMART" id="SM00854">
    <property type="entry name" value="PGA_cap"/>
    <property type="match status" value="1"/>
</dbReference>
<evidence type="ECO:0000259" key="3">
    <source>
        <dbReference type="SMART" id="SM00854"/>
    </source>
</evidence>
<dbReference type="Gene3D" id="3.60.21.10">
    <property type="match status" value="1"/>
</dbReference>
<dbReference type="Proteomes" id="UP001519289">
    <property type="component" value="Unassembled WGS sequence"/>
</dbReference>
<dbReference type="InterPro" id="IPR029052">
    <property type="entry name" value="Metallo-depent_PP-like"/>
</dbReference>
<dbReference type="InterPro" id="IPR052169">
    <property type="entry name" value="CW_Biosynth-Accessory"/>
</dbReference>